<organism evidence="1 2">
    <name type="scientific">Cellulomonas fimi</name>
    <dbReference type="NCBI Taxonomy" id="1708"/>
    <lineage>
        <taxon>Bacteria</taxon>
        <taxon>Bacillati</taxon>
        <taxon>Actinomycetota</taxon>
        <taxon>Actinomycetes</taxon>
        <taxon>Micrococcales</taxon>
        <taxon>Cellulomonadaceae</taxon>
        <taxon>Cellulomonas</taxon>
    </lineage>
</organism>
<reference evidence="1 2" key="1">
    <citation type="submission" date="2020-04" db="EMBL/GenBank/DDBJ databases">
        <title>Sequencing and Assembly of C. fimi.</title>
        <authorList>
            <person name="Ramsey A.R."/>
        </authorList>
    </citation>
    <scope>NUCLEOTIDE SEQUENCE [LARGE SCALE GENOMIC DNA]</scope>
    <source>
        <strain evidence="1 2">SB</strain>
    </source>
</reference>
<name>A0A7Y0LYU8_CELFI</name>
<accession>A0A7Y0LYU8</accession>
<evidence type="ECO:0000313" key="2">
    <source>
        <dbReference type="Proteomes" id="UP000562124"/>
    </source>
</evidence>
<comment type="caution">
    <text evidence="1">The sequence shown here is derived from an EMBL/GenBank/DDBJ whole genome shotgun (WGS) entry which is preliminary data.</text>
</comment>
<protein>
    <submittedName>
        <fullName evidence="1">Uncharacterized protein</fullName>
    </submittedName>
</protein>
<dbReference type="Proteomes" id="UP000562124">
    <property type="component" value="Unassembled WGS sequence"/>
</dbReference>
<dbReference type="AlphaFoldDB" id="A0A7Y0LYU8"/>
<proteinExistence type="predicted"/>
<sequence>MHLTLPFPEALELALQGAPPPPPVRGVSCTGARVRVDVDLRDVPAAPFAVRAIAAITPVVTVDATFAGFREGRATFELAVHAGSLPVHRLINHLTGLINSTLRARDIPPGLLLVQSGPDGDPVAVVDLQAAADLRVQGVTVAGFVLHDATIEVEAAVRDVRLRRAAATPVPPPPPPVG</sequence>
<evidence type="ECO:0000313" key="1">
    <source>
        <dbReference type="EMBL" id="NMR19918.1"/>
    </source>
</evidence>
<gene>
    <name evidence="1" type="ORF">HIR71_06720</name>
</gene>
<dbReference type="EMBL" id="JABCJJ010000007">
    <property type="protein sequence ID" value="NMR19918.1"/>
    <property type="molecule type" value="Genomic_DNA"/>
</dbReference>
<dbReference type="RefSeq" id="WP_169324286.1">
    <property type="nucleotide sequence ID" value="NZ_JABCJJ010000007.1"/>
</dbReference>
<keyword evidence="2" id="KW-1185">Reference proteome</keyword>